<dbReference type="SUPFAM" id="SSF81301">
    <property type="entry name" value="Nucleotidyltransferase"/>
    <property type="match status" value="1"/>
</dbReference>
<sequence length="248" mass="29427">MNVNKIFVELELICSKVKELNIEFRVFGSAGIYLHCPEFRYYFELFDREVNDIDLIGRLSESTKLVKLLKSIGFEEDVEIKRLFGFQRRIFYKDNGTVLVDVVFEKLHFCHDIDLRKRLKLDFPTISVTDLLLSKFQKVELDDIDLLDISVLLLEHYIGNTEDDIINVDYISDLCSRNWGFWKTVNLNLNELEDKISTIIKEPDEIKYVIDKLMQIRKTITNSKKSILWKLRSIFGEKIKWFRDVDKL</sequence>
<evidence type="ECO:0000313" key="1">
    <source>
        <dbReference type="EMBL" id="OGL46606.1"/>
    </source>
</evidence>
<dbReference type="EMBL" id="MGDD01000121">
    <property type="protein sequence ID" value="OGL46606.1"/>
    <property type="molecule type" value="Genomic_DNA"/>
</dbReference>
<evidence type="ECO:0008006" key="3">
    <source>
        <dbReference type="Google" id="ProtNLM"/>
    </source>
</evidence>
<protein>
    <recommendedName>
        <fullName evidence="3">Nucleotidyltransferase</fullName>
    </recommendedName>
</protein>
<feature type="non-terminal residue" evidence="1">
    <location>
        <position position="248"/>
    </location>
</feature>
<dbReference type="Proteomes" id="UP000179266">
    <property type="component" value="Unassembled WGS sequence"/>
</dbReference>
<name>A0A1F7RYF9_9BACT</name>
<reference evidence="1 2" key="1">
    <citation type="journal article" date="2016" name="Nat. Commun.">
        <title>Thousands of microbial genomes shed light on interconnected biogeochemical processes in an aquifer system.</title>
        <authorList>
            <person name="Anantharaman K."/>
            <person name="Brown C.T."/>
            <person name="Hug L.A."/>
            <person name="Sharon I."/>
            <person name="Castelle C.J."/>
            <person name="Probst A.J."/>
            <person name="Thomas B.C."/>
            <person name="Singh A."/>
            <person name="Wilkins M.J."/>
            <person name="Karaoz U."/>
            <person name="Brodie E.L."/>
            <person name="Williams K.H."/>
            <person name="Hubbard S.S."/>
            <person name="Banfield J.F."/>
        </authorList>
    </citation>
    <scope>NUCLEOTIDE SEQUENCE [LARGE SCALE GENOMIC DNA]</scope>
</reference>
<dbReference type="InterPro" id="IPR043519">
    <property type="entry name" value="NT_sf"/>
</dbReference>
<gene>
    <name evidence="1" type="ORF">A2161_18310</name>
</gene>
<comment type="caution">
    <text evidence="1">The sequence shown here is derived from an EMBL/GenBank/DDBJ whole genome shotgun (WGS) entry which is preliminary data.</text>
</comment>
<dbReference type="Gene3D" id="3.30.460.40">
    <property type="match status" value="1"/>
</dbReference>
<accession>A0A1F7RYF9</accession>
<organism evidence="1 2">
    <name type="scientific">Candidatus Schekmanbacteria bacterium RBG_13_48_7</name>
    <dbReference type="NCBI Taxonomy" id="1817878"/>
    <lineage>
        <taxon>Bacteria</taxon>
        <taxon>Candidatus Schekmaniibacteriota</taxon>
    </lineage>
</organism>
<dbReference type="AlphaFoldDB" id="A0A1F7RYF9"/>
<evidence type="ECO:0000313" key="2">
    <source>
        <dbReference type="Proteomes" id="UP000179266"/>
    </source>
</evidence>
<proteinExistence type="predicted"/>